<organism evidence="2 3">
    <name type="scientific">Roseofilum casamattae BLCC-M143</name>
    <dbReference type="NCBI Taxonomy" id="3022442"/>
    <lineage>
        <taxon>Bacteria</taxon>
        <taxon>Bacillati</taxon>
        <taxon>Cyanobacteriota</taxon>
        <taxon>Cyanophyceae</taxon>
        <taxon>Desertifilales</taxon>
        <taxon>Desertifilaceae</taxon>
        <taxon>Roseofilum</taxon>
        <taxon>Roseofilum casamattae</taxon>
    </lineage>
</organism>
<feature type="domain" description="CHAT" evidence="1">
    <location>
        <begin position="146"/>
        <end position="341"/>
    </location>
</feature>
<dbReference type="RefSeq" id="WP_283760056.1">
    <property type="nucleotide sequence ID" value="NZ_JAQOSQ010000033.1"/>
</dbReference>
<comment type="caution">
    <text evidence="2">The sequence shown here is derived from an EMBL/GenBank/DDBJ whole genome shotgun (WGS) entry which is preliminary data.</text>
</comment>
<dbReference type="Proteomes" id="UP001232992">
    <property type="component" value="Unassembled WGS sequence"/>
</dbReference>
<sequence>MGDSIFRIRIQDKHDEHSWKVRAQLQQNRTLLEDDSSFHFEPEDFQRLKTLSLKDYGTYLGHALFQERLRDFFKSAFQSSQNLMKVALSVEVDDGDDAYQLRSLHWERLCVPLDGSWQYLALDGRLPFGYHVPMGNLDRQYSPIQKSNLRGLIVIANPKDLNSQYELAPIDVETTVQGIRAAFGDIPCDILANDCSDAVGLPTLGEVCDRLNSANPPYTLLHVISHGSIDARGNTILYWSDEQDRVEPIRGEYLVDRLRIAHNLPHLIFLCCCSSASYYGGLAQNLIQVLGTPTAIAMTDKVSIKTGLELARNFYPRLLKSGEVDVALQQAAAPLAERPDITVPCLFSYRINRSLFGIQDDIIGDKNYAVQIFASAASSTDGRIDWSQYRPSQEKAIEPYKFLSYYETSDTNVFFWSRTLIRTTHY</sequence>
<evidence type="ECO:0000313" key="3">
    <source>
        <dbReference type="Proteomes" id="UP001232992"/>
    </source>
</evidence>
<accession>A0ABT7C1T5</accession>
<evidence type="ECO:0000313" key="2">
    <source>
        <dbReference type="EMBL" id="MDJ1185415.1"/>
    </source>
</evidence>
<dbReference type="Pfam" id="PF12770">
    <property type="entry name" value="CHAT"/>
    <property type="match status" value="1"/>
</dbReference>
<keyword evidence="3" id="KW-1185">Reference proteome</keyword>
<evidence type="ECO:0000259" key="1">
    <source>
        <dbReference type="Pfam" id="PF12770"/>
    </source>
</evidence>
<protein>
    <submittedName>
        <fullName evidence="2">CHAT domain-containing protein</fullName>
    </submittedName>
</protein>
<gene>
    <name evidence="2" type="ORF">PMH09_19700</name>
</gene>
<dbReference type="InterPro" id="IPR024983">
    <property type="entry name" value="CHAT_dom"/>
</dbReference>
<dbReference type="EMBL" id="JAQOSQ010000033">
    <property type="protein sequence ID" value="MDJ1185415.1"/>
    <property type="molecule type" value="Genomic_DNA"/>
</dbReference>
<proteinExistence type="predicted"/>
<reference evidence="2 3" key="1">
    <citation type="submission" date="2023-01" db="EMBL/GenBank/DDBJ databases">
        <title>Novel diversity within Roseofilum (Cyanobacteria; Desertifilaceae) from marine benthic mats with descriptions of four novel species.</title>
        <authorList>
            <person name="Wang Y."/>
            <person name="Berthold D.E."/>
            <person name="Hu J."/>
            <person name="Lefler F.W."/>
            <person name="Laughinghouse H.D. IV."/>
        </authorList>
    </citation>
    <scope>NUCLEOTIDE SEQUENCE [LARGE SCALE GENOMIC DNA]</scope>
    <source>
        <strain evidence="2 3">BLCC-M143</strain>
    </source>
</reference>
<name>A0ABT7C1T5_9CYAN</name>